<protein>
    <submittedName>
        <fullName evidence="2">KH_dom_type_1 domain-containing protein</fullName>
    </submittedName>
</protein>
<reference evidence="2" key="1">
    <citation type="submission" date="2020-12" db="UniProtKB">
        <authorList>
            <consortium name="WormBaseParasite"/>
        </authorList>
    </citation>
    <scope>IDENTIFICATION</scope>
    <source>
        <strain evidence="2">MHco3</strain>
    </source>
</reference>
<organism evidence="1 2">
    <name type="scientific">Haemonchus contortus</name>
    <name type="common">Barber pole worm</name>
    <dbReference type="NCBI Taxonomy" id="6289"/>
    <lineage>
        <taxon>Eukaryota</taxon>
        <taxon>Metazoa</taxon>
        <taxon>Ecdysozoa</taxon>
        <taxon>Nematoda</taxon>
        <taxon>Chromadorea</taxon>
        <taxon>Rhabditida</taxon>
        <taxon>Rhabditina</taxon>
        <taxon>Rhabditomorpha</taxon>
        <taxon>Strongyloidea</taxon>
        <taxon>Trichostrongylidae</taxon>
        <taxon>Haemonchus</taxon>
    </lineage>
</organism>
<accession>A0A7I4XZJ9</accession>
<evidence type="ECO:0000313" key="2">
    <source>
        <dbReference type="WBParaSite" id="HCON_00024920-00002"/>
    </source>
</evidence>
<dbReference type="WBParaSite" id="HCON_00024920-00002">
    <property type="protein sequence ID" value="HCON_00024920-00002"/>
    <property type="gene ID" value="HCON_00024920"/>
</dbReference>
<sequence length="533" mass="59316">YSIEMEPNTEIDEGLEKYGDLSRREKLLLLRLYCHIPKDLEQYFKAVFGDSGLHHTHAYHYFRKRIMDNSDWSQPGKMVVTYRSLPFTLKQWDARFVYEQLDNGKIAFGISRSPFSKEFLKKHEESVLKRAVSYDIDDMMSLAAVLCCCLHCHAAEWPLAVDNFVRVLLLLPGTPSPIPHGNDDMDDYTFLCGIPRNKQTSLLELQEPTPKKSNDSRVTEVSQREITGQIVPSSGAAGKSHQPSLVNSKASAACSKGLSLTSCSRKLPFSIDSILQKPNSNIKCGIRSAFKPYVAGQMSNCSNLPSTAPYPVLPCGLNWSCGHPFPFFTVGNNPYCCTTVPNSCGHENDFISSLVNSACAVNSDGHHMEQTTADINPCSMVREVVPSHSTTPNSHLSKLNVESQLSPTLRDVTVSHEVSEESYDDPVTGNGNGSALNTHPSAANSLPSLIMEQYGCKGNIIRITGVRYADVVVYTRNGYIFVVCQKEREGKHSYIRVTRKLPENSDLYKAFCRRTENENDDTVEILLPPLTSN</sequence>
<keyword evidence="1" id="KW-1185">Reference proteome</keyword>
<proteinExistence type="predicted"/>
<dbReference type="OMA" id="THAYHYF"/>
<dbReference type="AlphaFoldDB" id="A0A7I4XZJ9"/>
<dbReference type="Proteomes" id="UP000025227">
    <property type="component" value="Unplaced"/>
</dbReference>
<evidence type="ECO:0000313" key="1">
    <source>
        <dbReference type="Proteomes" id="UP000025227"/>
    </source>
</evidence>
<name>A0A7I4XZJ9_HAECO</name>
<dbReference type="OrthoDB" id="10678480at2759"/>